<dbReference type="Gene3D" id="3.40.50.720">
    <property type="entry name" value="NAD(P)-binding Rossmann-like Domain"/>
    <property type="match status" value="1"/>
</dbReference>
<sequence>MKNRLLIPLLLAASVVGCRTPHLAASFTGADGEVRLICLDPGHFHAALVQKYPNPRIDSTVWVYAPAGDEVQGYLDLIETFNAREKDPTHWQEKTYIGADYLEKMLAEQRGNVVLLAGNNGRKIDYIERSVGAGLNVFADKPLVIDSAGFARLERVFSEAGGKGVLVYDIMTERYDLLNILQRELMRDSALFGTIVKGTPQQPAVEVTSIHSFYKEVAGKPLTRPAWYYDVTQQGEGIADVTTHLIDLAAWKCFPGEPVDYRNDVEVLSATHYPTPVTRSQYARSTGCAEFPAYLSGAVHDSILDVEANGTILYTLKGVHVAIDVQWKFENPPGSGDIARSVIRGTKATLSILQDTEQGYKPMLYAEPAPGVDAAVFERNLAAAVARLAQQYPGLTAVLEPVSATVSSKEAKTAGKAALRPVRVLAGQPSAARMRIVVPAGSDPGHEAHFASVFRCYTDYLVQGMPQWERDAILAKYYITTKAHAMAQQKR</sequence>
<dbReference type="Gene3D" id="3.30.360.10">
    <property type="entry name" value="Dihydrodipicolinate Reductase, domain 2"/>
    <property type="match status" value="1"/>
</dbReference>
<dbReference type="GO" id="GO:0016491">
    <property type="term" value="F:oxidoreductase activity"/>
    <property type="evidence" value="ECO:0007669"/>
    <property type="project" value="UniProtKB-KW"/>
</dbReference>
<dbReference type="STRING" id="742725.HMPREF9450_01051"/>
<accession>G5H7K8</accession>
<dbReference type="EMBL" id="ADLD01000009">
    <property type="protein sequence ID" value="EHB92847.1"/>
    <property type="molecule type" value="Genomic_DNA"/>
</dbReference>
<evidence type="ECO:0000256" key="1">
    <source>
        <dbReference type="ARBA" id="ARBA00023002"/>
    </source>
</evidence>
<evidence type="ECO:0000313" key="5">
    <source>
        <dbReference type="Proteomes" id="UP000006008"/>
    </source>
</evidence>
<dbReference type="Pfam" id="PF16490">
    <property type="entry name" value="Oxidoreduct_C"/>
    <property type="match status" value="2"/>
</dbReference>
<reference evidence="4 5" key="1">
    <citation type="submission" date="2011-08" db="EMBL/GenBank/DDBJ databases">
        <title>The Genome Sequence of Alistipes indistinctus YIT 12060.</title>
        <authorList>
            <consortium name="The Broad Institute Genome Sequencing Platform"/>
            <person name="Earl A."/>
            <person name="Ward D."/>
            <person name="Feldgarden M."/>
            <person name="Gevers D."/>
            <person name="Morotomi M."/>
            <person name="Young S.K."/>
            <person name="Zeng Q."/>
            <person name="Gargeya S."/>
            <person name="Fitzgerald M."/>
            <person name="Haas B."/>
            <person name="Abouelleil A."/>
            <person name="Alvarado L."/>
            <person name="Arachchi H.M."/>
            <person name="Berlin A."/>
            <person name="Brown A."/>
            <person name="Chapman S.B."/>
            <person name="Chen Z."/>
            <person name="Dunbar C."/>
            <person name="Freedman E."/>
            <person name="Gearin G."/>
            <person name="Gellesch M."/>
            <person name="Goldberg J."/>
            <person name="Griggs A."/>
            <person name="Gujja S."/>
            <person name="Heiman D."/>
            <person name="Howarth C."/>
            <person name="Larson L."/>
            <person name="Lui A."/>
            <person name="MacDonald P.J.P."/>
            <person name="Montmayeur A."/>
            <person name="Murphy C."/>
            <person name="Neiman D."/>
            <person name="Pearson M."/>
            <person name="Priest M."/>
            <person name="Roberts A."/>
            <person name="Saif S."/>
            <person name="Shea T."/>
            <person name="Shenoy N."/>
            <person name="Sisk P."/>
            <person name="Stolte C."/>
            <person name="Sykes S."/>
            <person name="Wortman J."/>
            <person name="Nusbaum C."/>
            <person name="Birren B."/>
        </authorList>
    </citation>
    <scope>NUCLEOTIDE SEQUENCE [LARGE SCALE GENOMIC DNA]</scope>
    <source>
        <strain evidence="4 5">YIT 12060</strain>
    </source>
</reference>
<comment type="caution">
    <text evidence="4">The sequence shown here is derived from an EMBL/GenBank/DDBJ whole genome shotgun (WGS) entry which is preliminary data.</text>
</comment>
<dbReference type="HOGENOM" id="CLU_584919_0_0_10"/>
<organism evidence="4 5">
    <name type="scientific">Alistipes indistinctus YIT 12060</name>
    <dbReference type="NCBI Taxonomy" id="742725"/>
    <lineage>
        <taxon>Bacteria</taxon>
        <taxon>Pseudomonadati</taxon>
        <taxon>Bacteroidota</taxon>
        <taxon>Bacteroidia</taxon>
        <taxon>Bacteroidales</taxon>
        <taxon>Rikenellaceae</taxon>
        <taxon>Alistipes</taxon>
    </lineage>
</organism>
<dbReference type="AlphaFoldDB" id="G5H7K8"/>
<keyword evidence="5" id="KW-1185">Reference proteome</keyword>
<dbReference type="InterPro" id="IPR050463">
    <property type="entry name" value="Gfo/Idh/MocA_oxidrdct_glycsds"/>
</dbReference>
<feature type="signal peptide" evidence="2">
    <location>
        <begin position="1"/>
        <end position="24"/>
    </location>
</feature>
<dbReference type="eggNOG" id="COG0673">
    <property type="taxonomic scope" value="Bacteria"/>
</dbReference>
<dbReference type="InterPro" id="IPR036291">
    <property type="entry name" value="NAD(P)-bd_dom_sf"/>
</dbReference>
<keyword evidence="2" id="KW-0732">Signal</keyword>
<evidence type="ECO:0000313" key="4">
    <source>
        <dbReference type="EMBL" id="EHB92847.1"/>
    </source>
</evidence>
<dbReference type="InterPro" id="IPR032459">
    <property type="entry name" value="Oxidoreduct_C"/>
</dbReference>
<name>G5H7K8_9BACT</name>
<keyword evidence="1" id="KW-0560">Oxidoreductase</keyword>
<feature type="domain" description="Putative oxidoreductase C-terminal" evidence="3">
    <location>
        <begin position="431"/>
        <end position="487"/>
    </location>
</feature>
<dbReference type="PANTHER" id="PTHR43818:SF11">
    <property type="entry name" value="BCDNA.GH03377"/>
    <property type="match status" value="1"/>
</dbReference>
<proteinExistence type="predicted"/>
<evidence type="ECO:0000259" key="3">
    <source>
        <dbReference type="Pfam" id="PF16490"/>
    </source>
</evidence>
<dbReference type="PANTHER" id="PTHR43818">
    <property type="entry name" value="BCDNA.GH03377"/>
    <property type="match status" value="1"/>
</dbReference>
<dbReference type="PROSITE" id="PS51257">
    <property type="entry name" value="PROKAR_LIPOPROTEIN"/>
    <property type="match status" value="1"/>
</dbReference>
<dbReference type="PATRIC" id="fig|742725.3.peg.1111"/>
<gene>
    <name evidence="4" type="ORF">HMPREF9450_01051</name>
</gene>
<dbReference type="Proteomes" id="UP000006008">
    <property type="component" value="Unassembled WGS sequence"/>
</dbReference>
<protein>
    <recommendedName>
        <fullName evidence="3">Putative oxidoreductase C-terminal domain-containing protein</fullName>
    </recommendedName>
</protein>
<feature type="chain" id="PRO_5003477697" description="Putative oxidoreductase C-terminal domain-containing protein" evidence="2">
    <location>
        <begin position="25"/>
        <end position="491"/>
    </location>
</feature>
<dbReference type="SUPFAM" id="SSF51735">
    <property type="entry name" value="NAD(P)-binding Rossmann-fold domains"/>
    <property type="match status" value="1"/>
</dbReference>
<feature type="domain" description="Putative oxidoreductase C-terminal" evidence="3">
    <location>
        <begin position="181"/>
        <end position="397"/>
    </location>
</feature>
<evidence type="ECO:0000256" key="2">
    <source>
        <dbReference type="SAM" id="SignalP"/>
    </source>
</evidence>